<feature type="domain" description="Capsule synthesis protein CapA" evidence="4">
    <location>
        <begin position="54"/>
        <end position="294"/>
    </location>
</feature>
<dbReference type="EMBL" id="JTFC01000031">
    <property type="protein sequence ID" value="RUS55593.1"/>
    <property type="molecule type" value="Genomic_DNA"/>
</dbReference>
<dbReference type="SMART" id="SM00854">
    <property type="entry name" value="PGA_cap"/>
    <property type="match status" value="1"/>
</dbReference>
<reference evidence="5 6" key="1">
    <citation type="submission" date="2014-11" db="EMBL/GenBank/DDBJ databases">
        <title>Genome sequence and analysis of novel Kurthia sp.</title>
        <authorList>
            <person name="Lawson J.N."/>
            <person name="Gonzalez J.E."/>
            <person name="Rinauldi L."/>
            <person name="Xuan Z."/>
            <person name="Firman A."/>
            <person name="Shaddox L."/>
            <person name="Trudeau A."/>
            <person name="Shah S."/>
            <person name="Reiman D."/>
        </authorList>
    </citation>
    <scope>NUCLEOTIDE SEQUENCE [LARGE SCALE GENOMIC DNA]</scope>
    <source>
        <strain evidence="5 6">3B1D</strain>
    </source>
</reference>
<protein>
    <submittedName>
        <fullName evidence="5">Poly-gamma-glutamate biosynthesis protein</fullName>
    </submittedName>
</protein>
<evidence type="ECO:0000256" key="1">
    <source>
        <dbReference type="ARBA" id="ARBA00005662"/>
    </source>
</evidence>
<feature type="region of interest" description="Disordered" evidence="2">
    <location>
        <begin position="25"/>
        <end position="48"/>
    </location>
</feature>
<dbReference type="OrthoDB" id="9810906at2"/>
<proteinExistence type="inferred from homology"/>
<comment type="caution">
    <text evidence="5">The sequence shown here is derived from an EMBL/GenBank/DDBJ whole genome shotgun (WGS) entry which is preliminary data.</text>
</comment>
<keyword evidence="3" id="KW-0732">Signal</keyword>
<dbReference type="Proteomes" id="UP000288623">
    <property type="component" value="Unassembled WGS sequence"/>
</dbReference>
<dbReference type="PROSITE" id="PS51257">
    <property type="entry name" value="PROKAR_LIPOPROTEIN"/>
    <property type="match status" value="1"/>
</dbReference>
<dbReference type="InterPro" id="IPR019079">
    <property type="entry name" value="Capsule_synth_CapA"/>
</dbReference>
<feature type="chain" id="PRO_5019163240" evidence="3">
    <location>
        <begin position="21"/>
        <end position="369"/>
    </location>
</feature>
<dbReference type="CDD" id="cd07381">
    <property type="entry name" value="MPP_CapA"/>
    <property type="match status" value="1"/>
</dbReference>
<dbReference type="SUPFAM" id="SSF56300">
    <property type="entry name" value="Metallo-dependent phosphatases"/>
    <property type="match status" value="1"/>
</dbReference>
<dbReference type="RefSeq" id="WP_020189167.1">
    <property type="nucleotide sequence ID" value="NZ_JTFC01000031.1"/>
</dbReference>
<comment type="similarity">
    <text evidence="1">Belongs to the CapA family.</text>
</comment>
<evidence type="ECO:0000259" key="4">
    <source>
        <dbReference type="SMART" id="SM00854"/>
    </source>
</evidence>
<sequence>MKKFLSILLASSLLAACSNGADESAKTATEEKKVTAPAEDKKTEPKEEKKTTVRLAMIGDVLLHTQILYYKDYSPALQPMEKTLQNYDYLIANQESLAIGNDFALSGYPKFSSPEFILRDIKEAGTDMVNLANNHVMDYGEPGMRTQFKNIEKYDLPYVGAYQSEKDANKPRVVDIDGIKVGVLGYTYGTNPGYNVPQDKEYLVNYIDEAKIKREIRDIKKLSDVVVVNMHWGSEYVTQENDEQRRLAKVINKAGGDIIFGGHPHVIQPYDEIVGKDGHKTSVFYSIGNFYATITSGVETMVGGAASFRITKQGDDVTVDKPIFKASAVLQDGGMYKVFPLAKVEGKTPAPYTNLHWVQEIMGDKVIVK</sequence>
<dbReference type="AlphaFoldDB" id="A0A433RTU6"/>
<accession>A0A433RTU6</accession>
<evidence type="ECO:0000313" key="5">
    <source>
        <dbReference type="EMBL" id="RUS55593.1"/>
    </source>
</evidence>
<organism evidence="5 6">
    <name type="scientific">Candidatus Kurthia intestinigallinarum</name>
    <dbReference type="NCBI Taxonomy" id="1562256"/>
    <lineage>
        <taxon>Bacteria</taxon>
        <taxon>Bacillati</taxon>
        <taxon>Bacillota</taxon>
        <taxon>Bacilli</taxon>
        <taxon>Bacillales</taxon>
        <taxon>Caryophanaceae</taxon>
        <taxon>Kurthia</taxon>
    </lineage>
</organism>
<evidence type="ECO:0000313" key="6">
    <source>
        <dbReference type="Proteomes" id="UP000288623"/>
    </source>
</evidence>
<dbReference type="InterPro" id="IPR052169">
    <property type="entry name" value="CW_Biosynth-Accessory"/>
</dbReference>
<dbReference type="PANTHER" id="PTHR33393:SF12">
    <property type="entry name" value="CAPSULE BIOSYNTHESIS PROTEIN CAPA"/>
    <property type="match status" value="1"/>
</dbReference>
<name>A0A433RTU6_9BACL</name>
<dbReference type="Gene3D" id="3.60.21.10">
    <property type="match status" value="1"/>
</dbReference>
<dbReference type="InterPro" id="IPR029052">
    <property type="entry name" value="Metallo-depent_PP-like"/>
</dbReference>
<evidence type="ECO:0000256" key="3">
    <source>
        <dbReference type="SAM" id="SignalP"/>
    </source>
</evidence>
<dbReference type="Pfam" id="PF09587">
    <property type="entry name" value="PGA_cap"/>
    <property type="match status" value="1"/>
</dbReference>
<feature type="signal peptide" evidence="3">
    <location>
        <begin position="1"/>
        <end position="20"/>
    </location>
</feature>
<gene>
    <name evidence="5" type="ORF">QI30_11765</name>
</gene>
<dbReference type="PANTHER" id="PTHR33393">
    <property type="entry name" value="POLYGLUTAMINE SYNTHESIS ACCESSORY PROTEIN RV0574C-RELATED"/>
    <property type="match status" value="1"/>
</dbReference>
<evidence type="ECO:0000256" key="2">
    <source>
        <dbReference type="SAM" id="MobiDB-lite"/>
    </source>
</evidence>
<keyword evidence="6" id="KW-1185">Reference proteome</keyword>